<evidence type="ECO:0000313" key="2">
    <source>
        <dbReference type="Proteomes" id="UP000323884"/>
    </source>
</evidence>
<protein>
    <submittedName>
        <fullName evidence="1">Uncharacterized protein</fullName>
    </submittedName>
</protein>
<dbReference type="EMBL" id="VTRU01000011">
    <property type="protein sequence ID" value="TZF92225.1"/>
    <property type="molecule type" value="Genomic_DNA"/>
</dbReference>
<dbReference type="Proteomes" id="UP000323884">
    <property type="component" value="Unassembled WGS sequence"/>
</dbReference>
<accession>A0A5D8ZBB9</accession>
<reference evidence="1 2" key="1">
    <citation type="submission" date="2019-08" db="EMBL/GenBank/DDBJ databases">
        <title>Draft genome sequence of Chryseobacterium sp. Gsoil 183.</title>
        <authorList>
            <person name="Im W.-T."/>
        </authorList>
    </citation>
    <scope>NUCLEOTIDE SEQUENCE [LARGE SCALE GENOMIC DNA]</scope>
    <source>
        <strain evidence="1 2">Gsoil 183</strain>
    </source>
</reference>
<proteinExistence type="predicted"/>
<dbReference type="AlphaFoldDB" id="A0A5D8ZBB9"/>
<organism evidence="1 2">
    <name type="scientific">Chryseobacterium panacisoli</name>
    <dbReference type="NCBI Taxonomy" id="1807141"/>
    <lineage>
        <taxon>Bacteria</taxon>
        <taxon>Pseudomonadati</taxon>
        <taxon>Bacteroidota</taxon>
        <taxon>Flavobacteriia</taxon>
        <taxon>Flavobacteriales</taxon>
        <taxon>Weeksellaceae</taxon>
        <taxon>Chryseobacterium group</taxon>
        <taxon>Chryseobacterium</taxon>
    </lineage>
</organism>
<sequence length="312" mass="37155">MSKNVVFPYVTFNRFIDESTIKKLCLFYDNIFISEGRFNIISDINTKEVTEENYSLHYEKAVWDFLKDNNVVKEYPYLKEKFDSSNEDVTELTTQLKSLFEKERSKKNWPKTPTEEQLKEMKEEYFNHFFLSHDISIRLDSIHLNKLDNTSEFYPVLRTADTLKSDTKKEQIIQFILNDIPEPDYNTSWDHIIEYRSDESVRNKYLALMNWVNKAANSNLRLSELKDEYDFLYSDYMQQFKLHKMKYNNSKLEVILSSTINFIANISTGNYVSSLKDLFQFNIKNATLLQEESKIPGKEIAYIYHTKMKFGK</sequence>
<keyword evidence="2" id="KW-1185">Reference proteome</keyword>
<evidence type="ECO:0000313" key="1">
    <source>
        <dbReference type="EMBL" id="TZF92225.1"/>
    </source>
</evidence>
<name>A0A5D8ZBB9_9FLAO</name>
<gene>
    <name evidence="1" type="ORF">FW781_22160</name>
</gene>
<dbReference type="OrthoDB" id="1494975at2"/>
<comment type="caution">
    <text evidence="1">The sequence shown here is derived from an EMBL/GenBank/DDBJ whole genome shotgun (WGS) entry which is preliminary data.</text>
</comment>
<dbReference type="RefSeq" id="WP_149389410.1">
    <property type="nucleotide sequence ID" value="NZ_VTRU01000011.1"/>
</dbReference>